<evidence type="ECO:0000256" key="10">
    <source>
        <dbReference type="SAM" id="Phobius"/>
    </source>
</evidence>
<evidence type="ECO:0000313" key="11">
    <source>
        <dbReference type="EMBL" id="MDI9242248.1"/>
    </source>
</evidence>
<keyword evidence="7 10" id="KW-1133">Transmembrane helix</keyword>
<feature type="transmembrane region" description="Helical" evidence="10">
    <location>
        <begin position="63"/>
        <end position="82"/>
    </location>
</feature>
<keyword evidence="12" id="KW-1185">Reference proteome</keyword>
<keyword evidence="5 10" id="KW-0812">Transmembrane</keyword>
<dbReference type="GO" id="GO:0005886">
    <property type="term" value="C:plasma membrane"/>
    <property type="evidence" value="ECO:0007669"/>
    <property type="project" value="UniProtKB-SubCell"/>
</dbReference>
<dbReference type="Proteomes" id="UP001300383">
    <property type="component" value="Unassembled WGS sequence"/>
</dbReference>
<dbReference type="PANTHER" id="PTHR11795:SF371">
    <property type="entry name" value="HIGH-AFFINITY BRANCHED-CHAIN AMINO ACID TRANSPORT SYSTEM PERMEASE PROTEIN LIVH"/>
    <property type="match status" value="1"/>
</dbReference>
<comment type="similarity">
    <text evidence="9">Belongs to the binding-protein-dependent transport system permease family. LivHM subfamily.</text>
</comment>
<keyword evidence="4" id="KW-0997">Cell inner membrane</keyword>
<dbReference type="CDD" id="cd06582">
    <property type="entry name" value="TM_PBP1_LivH_like"/>
    <property type="match status" value="1"/>
</dbReference>
<feature type="transmembrane region" description="Helical" evidence="10">
    <location>
        <begin position="267"/>
        <end position="285"/>
    </location>
</feature>
<keyword evidence="2" id="KW-0813">Transport</keyword>
<dbReference type="RefSeq" id="WP_283230697.1">
    <property type="nucleotide sequence ID" value="NZ_JASGBQ010000009.1"/>
</dbReference>
<evidence type="ECO:0000256" key="5">
    <source>
        <dbReference type="ARBA" id="ARBA00022692"/>
    </source>
</evidence>
<evidence type="ECO:0000256" key="9">
    <source>
        <dbReference type="ARBA" id="ARBA00037998"/>
    </source>
</evidence>
<feature type="transmembrane region" description="Helical" evidence="10">
    <location>
        <begin position="6"/>
        <end position="27"/>
    </location>
</feature>
<protein>
    <submittedName>
        <fullName evidence="11">Branched-chain amino acid ABC transporter permease</fullName>
    </submittedName>
</protein>
<dbReference type="GO" id="GO:0005304">
    <property type="term" value="F:L-valine transmembrane transporter activity"/>
    <property type="evidence" value="ECO:0007669"/>
    <property type="project" value="TreeGrafter"/>
</dbReference>
<dbReference type="InterPro" id="IPR052157">
    <property type="entry name" value="BCAA_transport_permease"/>
</dbReference>
<dbReference type="EMBL" id="JASGBQ010000009">
    <property type="protein sequence ID" value="MDI9242248.1"/>
    <property type="molecule type" value="Genomic_DNA"/>
</dbReference>
<evidence type="ECO:0000256" key="2">
    <source>
        <dbReference type="ARBA" id="ARBA00022448"/>
    </source>
</evidence>
<feature type="transmembrane region" description="Helical" evidence="10">
    <location>
        <begin position="136"/>
        <end position="160"/>
    </location>
</feature>
<keyword evidence="3" id="KW-1003">Cell membrane</keyword>
<dbReference type="GO" id="GO:0042941">
    <property type="term" value="P:D-alanine transmembrane transport"/>
    <property type="evidence" value="ECO:0007669"/>
    <property type="project" value="TreeGrafter"/>
</dbReference>
<evidence type="ECO:0000256" key="3">
    <source>
        <dbReference type="ARBA" id="ARBA00022475"/>
    </source>
</evidence>
<keyword evidence="6" id="KW-0029">Amino-acid transport</keyword>
<organism evidence="11 12">
    <name type="scientific">Fusibacillus kribbianus</name>
    <dbReference type="NCBI Taxonomy" id="3044208"/>
    <lineage>
        <taxon>Bacteria</taxon>
        <taxon>Bacillati</taxon>
        <taxon>Bacillota</taxon>
        <taxon>Clostridia</taxon>
        <taxon>Lachnospirales</taxon>
        <taxon>Lachnospiraceae</taxon>
        <taxon>Fusibacillus</taxon>
    </lineage>
</organism>
<dbReference type="GO" id="GO:0015190">
    <property type="term" value="F:L-leucine transmembrane transporter activity"/>
    <property type="evidence" value="ECO:0007669"/>
    <property type="project" value="TreeGrafter"/>
</dbReference>
<comment type="subcellular location">
    <subcellularLocation>
        <location evidence="1">Cell membrane</location>
        <topology evidence="1">Multi-pass membrane protein</topology>
    </subcellularLocation>
</comment>
<evidence type="ECO:0000256" key="6">
    <source>
        <dbReference type="ARBA" id="ARBA00022970"/>
    </source>
</evidence>
<feature type="transmembrane region" description="Helical" evidence="10">
    <location>
        <begin position="94"/>
        <end position="116"/>
    </location>
</feature>
<feature type="transmembrane region" description="Helical" evidence="10">
    <location>
        <begin position="39"/>
        <end position="57"/>
    </location>
</feature>
<evidence type="ECO:0000256" key="8">
    <source>
        <dbReference type="ARBA" id="ARBA00023136"/>
    </source>
</evidence>
<evidence type="ECO:0000313" key="12">
    <source>
        <dbReference type="Proteomes" id="UP001300383"/>
    </source>
</evidence>
<gene>
    <name evidence="11" type="ORF">QJ036_07110</name>
</gene>
<evidence type="ECO:0000256" key="7">
    <source>
        <dbReference type="ARBA" id="ARBA00022989"/>
    </source>
</evidence>
<dbReference type="Pfam" id="PF02653">
    <property type="entry name" value="BPD_transp_2"/>
    <property type="match status" value="1"/>
</dbReference>
<dbReference type="InterPro" id="IPR001851">
    <property type="entry name" value="ABC_transp_permease"/>
</dbReference>
<evidence type="ECO:0000256" key="1">
    <source>
        <dbReference type="ARBA" id="ARBA00004651"/>
    </source>
</evidence>
<comment type="caution">
    <text evidence="11">The sequence shown here is derived from an EMBL/GenBank/DDBJ whole genome shotgun (WGS) entry which is preliminary data.</text>
</comment>
<keyword evidence="8 10" id="KW-0472">Membrane</keyword>
<feature type="transmembrane region" description="Helical" evidence="10">
    <location>
        <begin position="242"/>
        <end position="261"/>
    </location>
</feature>
<feature type="transmembrane region" description="Helical" evidence="10">
    <location>
        <begin position="187"/>
        <end position="211"/>
    </location>
</feature>
<dbReference type="PANTHER" id="PTHR11795">
    <property type="entry name" value="BRANCHED-CHAIN AMINO ACID TRANSPORT SYSTEM PERMEASE PROTEIN LIVH"/>
    <property type="match status" value="1"/>
</dbReference>
<dbReference type="GO" id="GO:0015808">
    <property type="term" value="P:L-alanine transport"/>
    <property type="evidence" value="ECO:0007669"/>
    <property type="project" value="TreeGrafter"/>
</dbReference>
<reference evidence="11 12" key="1">
    <citation type="submission" date="2023-05" db="EMBL/GenBank/DDBJ databases">
        <title>[ruminococcus] sp. nov., isolated from a pig farm feces dump.</title>
        <authorList>
            <person name="Chang Y.-H."/>
        </authorList>
    </citation>
    <scope>NUCLEOTIDE SEQUENCE [LARGE SCALE GENOMIC DNA]</scope>
    <source>
        <strain evidence="11 12">YH-rum2234</strain>
    </source>
</reference>
<accession>A0AAP4F0Q2</accession>
<sequence>MFFQQLFNGITIGATYSLVAVGFSIVYSVLELVNFAHGSFYVLAGYLVLTMYSFMALPYPVAILASLIVTGLFGAAMNKFLLEPIRKKTSSGESVMTATLGVSTFILNLIMVLYGSETKPFPNPMNLGKFYIGSVIMKWNQVIIAIAAIIMIIVMSIIIYKTKIGSGMRAIAQDVSAAKLMGVNTELVITFAFFSGILCAAIAGILVAMYYGSVDTTMYLGVSMKTFAAALLGGIGSLPGAALGGIIIGVLEAFVAGYISADWKDCIAFIVLILVLLFRPSGLFGHKEIKKV</sequence>
<dbReference type="GO" id="GO:0015188">
    <property type="term" value="F:L-isoleucine transmembrane transporter activity"/>
    <property type="evidence" value="ECO:0007669"/>
    <property type="project" value="TreeGrafter"/>
</dbReference>
<proteinExistence type="inferred from homology"/>
<evidence type="ECO:0000256" key="4">
    <source>
        <dbReference type="ARBA" id="ARBA00022519"/>
    </source>
</evidence>
<dbReference type="GO" id="GO:1903806">
    <property type="term" value="P:L-isoleucine import across plasma membrane"/>
    <property type="evidence" value="ECO:0007669"/>
    <property type="project" value="TreeGrafter"/>
</dbReference>
<dbReference type="AlphaFoldDB" id="A0AAP4F0Q2"/>
<dbReference type="GO" id="GO:0015192">
    <property type="term" value="F:L-phenylalanine transmembrane transporter activity"/>
    <property type="evidence" value="ECO:0007669"/>
    <property type="project" value="TreeGrafter"/>
</dbReference>
<name>A0AAP4F0Q2_9FIRM</name>